<reference evidence="3" key="1">
    <citation type="journal article" date="2015" name="Nat. Genet.">
        <title>The genome and transcriptome of the zoonotic hookworm Ancylostoma ceylanicum identify infection-specific gene families.</title>
        <authorList>
            <person name="Schwarz E.M."/>
            <person name="Hu Y."/>
            <person name="Antoshechkin I."/>
            <person name="Miller M.M."/>
            <person name="Sternberg P.W."/>
            <person name="Aroian R.V."/>
        </authorList>
    </citation>
    <scope>NUCLEOTIDE SEQUENCE</scope>
    <source>
        <strain evidence="3">HY135</strain>
    </source>
</reference>
<comment type="caution">
    <text evidence="2">The sequence shown here is derived from an EMBL/GenBank/DDBJ whole genome shotgun (WGS) entry which is preliminary data.</text>
</comment>
<dbReference type="Proteomes" id="UP000024635">
    <property type="component" value="Unassembled WGS sequence"/>
</dbReference>
<evidence type="ECO:0000313" key="3">
    <source>
        <dbReference type="Proteomes" id="UP000024635"/>
    </source>
</evidence>
<feature type="chain" id="PRO_5001488421" description="Secreted protein" evidence="1">
    <location>
        <begin position="24"/>
        <end position="85"/>
    </location>
</feature>
<evidence type="ECO:0000256" key="1">
    <source>
        <dbReference type="SAM" id="SignalP"/>
    </source>
</evidence>
<evidence type="ECO:0000313" key="2">
    <source>
        <dbReference type="EMBL" id="EYC10307.1"/>
    </source>
</evidence>
<organism evidence="2 3">
    <name type="scientific">Ancylostoma ceylanicum</name>
    <dbReference type="NCBI Taxonomy" id="53326"/>
    <lineage>
        <taxon>Eukaryota</taxon>
        <taxon>Metazoa</taxon>
        <taxon>Ecdysozoa</taxon>
        <taxon>Nematoda</taxon>
        <taxon>Chromadorea</taxon>
        <taxon>Rhabditida</taxon>
        <taxon>Rhabditina</taxon>
        <taxon>Rhabditomorpha</taxon>
        <taxon>Strongyloidea</taxon>
        <taxon>Ancylostomatidae</taxon>
        <taxon>Ancylostomatinae</taxon>
        <taxon>Ancylostoma</taxon>
    </lineage>
</organism>
<keyword evidence="1" id="KW-0732">Signal</keyword>
<name>A0A016U630_9BILA</name>
<gene>
    <name evidence="2" type="primary">Acey_s0056.g2671</name>
    <name evidence="2" type="ORF">Y032_0056g2671</name>
</gene>
<dbReference type="EMBL" id="JARK01001392">
    <property type="protein sequence ID" value="EYC10307.1"/>
    <property type="molecule type" value="Genomic_DNA"/>
</dbReference>
<dbReference type="AlphaFoldDB" id="A0A016U630"/>
<evidence type="ECO:0008006" key="4">
    <source>
        <dbReference type="Google" id="ProtNLM"/>
    </source>
</evidence>
<keyword evidence="3" id="KW-1185">Reference proteome</keyword>
<proteinExistence type="predicted"/>
<accession>A0A016U630</accession>
<sequence length="85" mass="9956">MLRCLFWFSCCSWYIIFTTSAYSEVSGRGLLEFSKRETIVSEKIHYIPVGHHAKFTCETMGKFEFVSEKNSTHLRQCRLCISNHP</sequence>
<feature type="signal peptide" evidence="1">
    <location>
        <begin position="1"/>
        <end position="23"/>
    </location>
</feature>
<protein>
    <recommendedName>
        <fullName evidence="4">Secreted protein</fullName>
    </recommendedName>
</protein>